<keyword evidence="12" id="KW-0732">Signal</keyword>
<accession>A0AAV5GEV4</accession>
<keyword evidence="3" id="KW-0472">Membrane</keyword>
<reference evidence="14 15" key="1">
    <citation type="submission" date="2021-12" db="EMBL/GenBank/DDBJ databases">
        <title>High titer production of polyol ester of fatty acids by Rhodotorula paludigena BS15 towards product separation-free biomass refinery.</title>
        <authorList>
            <person name="Mano J."/>
            <person name="Ono H."/>
            <person name="Tanaka T."/>
            <person name="Naito K."/>
            <person name="Sushida H."/>
            <person name="Ike M."/>
            <person name="Tokuyasu K."/>
            <person name="Kitaoka M."/>
        </authorList>
    </citation>
    <scope>NUCLEOTIDE SEQUENCE [LARGE SCALE GENOMIC DNA]</scope>
    <source>
        <strain evidence="14 15">BS15</strain>
    </source>
</reference>
<dbReference type="EMBL" id="BQKY01000002">
    <property type="protein sequence ID" value="GJN87872.1"/>
    <property type="molecule type" value="Genomic_DNA"/>
</dbReference>
<evidence type="ECO:0000313" key="14">
    <source>
        <dbReference type="EMBL" id="GJN87872.1"/>
    </source>
</evidence>
<keyword evidence="7" id="KW-0449">Lipoprotein</keyword>
<keyword evidence="4" id="KW-0146">Chitin degradation</keyword>
<dbReference type="PANTHER" id="PTHR10587:SF135">
    <property type="entry name" value="CHITIN DEACETYLASE 3"/>
    <property type="match status" value="1"/>
</dbReference>
<keyword evidence="15" id="KW-1185">Reference proteome</keyword>
<dbReference type="GO" id="GO:0000272">
    <property type="term" value="P:polysaccharide catabolic process"/>
    <property type="evidence" value="ECO:0007669"/>
    <property type="project" value="UniProtKB-KW"/>
</dbReference>
<feature type="region of interest" description="Disordered" evidence="11">
    <location>
        <begin position="320"/>
        <end position="377"/>
    </location>
</feature>
<dbReference type="InterPro" id="IPR011330">
    <property type="entry name" value="Glyco_hydro/deAcase_b/a-brl"/>
</dbReference>
<protein>
    <recommendedName>
        <fullName evidence="9">chitin deacetylase</fullName>
        <ecNumber evidence="9">3.5.1.41</ecNumber>
    </recommendedName>
</protein>
<evidence type="ECO:0000256" key="6">
    <source>
        <dbReference type="ARBA" id="ARBA00023285"/>
    </source>
</evidence>
<dbReference type="Proteomes" id="UP001342314">
    <property type="component" value="Unassembled WGS sequence"/>
</dbReference>
<comment type="cofactor">
    <cofactor evidence="1">
        <name>Co(2+)</name>
        <dbReference type="ChEBI" id="CHEBI:48828"/>
    </cofactor>
</comment>
<dbReference type="GO" id="GO:0005886">
    <property type="term" value="C:plasma membrane"/>
    <property type="evidence" value="ECO:0007669"/>
    <property type="project" value="UniProtKB-SubCell"/>
</dbReference>
<comment type="catalytic activity">
    <reaction evidence="10">
        <text>[(1-&gt;4)-N-acetyl-beta-D-glucosaminyl](n) + n H2O = chitosan + n acetate</text>
        <dbReference type="Rhea" id="RHEA:10464"/>
        <dbReference type="Rhea" id="RHEA-COMP:9593"/>
        <dbReference type="Rhea" id="RHEA-COMP:9597"/>
        <dbReference type="ChEBI" id="CHEBI:15377"/>
        <dbReference type="ChEBI" id="CHEBI:17029"/>
        <dbReference type="ChEBI" id="CHEBI:30089"/>
        <dbReference type="ChEBI" id="CHEBI:57704"/>
        <dbReference type="EC" id="3.5.1.41"/>
    </reaction>
    <physiologicalReaction direction="left-to-right" evidence="10">
        <dbReference type="Rhea" id="RHEA:10465"/>
    </physiologicalReaction>
</comment>
<sequence>MRSVALVLALASSAYAHELFARQSAYPEIDEPGPRPKPEWVATYEAAKRAGKIPSFAPSVLNADGVPKYPRGTDLGEHGVCSWSEVGCYGPDDISAAPDGMWGLNFDDGPLPPAVPLYAFLEQNNQSATHFLMGSNVLKNPDVFTQALSSGAHFAVHTWSHPYMTALDDLGVIGELGWTIQVIFDRSGYIPRFWRPPFGDADARVRAIATEVFGLRLVGWDRDSNDWCTNPGAPAVSCAQKGVTDQAGLERELRGWATGSKSPGPIGLQHENGPHPVNAFINTYPVFIQNGWNAMAVPDLFDEPWYLNAARNGSTIDTSVAIGAGPNTEPLPSASTSEVSSATSASSMVTSTRASSSFSETAPPSNTAVPAREGQDNTENGAATLFASSAFIAALGFGSLLLA</sequence>
<dbReference type="GO" id="GO:0006032">
    <property type="term" value="P:chitin catabolic process"/>
    <property type="evidence" value="ECO:0007669"/>
    <property type="project" value="UniProtKB-KW"/>
</dbReference>
<comment type="caution">
    <text evidence="14">The sequence shown here is derived from an EMBL/GenBank/DDBJ whole genome shotgun (WGS) entry which is preliminary data.</text>
</comment>
<feature type="domain" description="NodB homology" evidence="13">
    <location>
        <begin position="100"/>
        <end position="295"/>
    </location>
</feature>
<evidence type="ECO:0000256" key="9">
    <source>
        <dbReference type="ARBA" id="ARBA00024056"/>
    </source>
</evidence>
<name>A0AAV5GEV4_9BASI</name>
<dbReference type="GO" id="GO:0004099">
    <property type="term" value="F:chitin deacetylase activity"/>
    <property type="evidence" value="ECO:0007669"/>
    <property type="project" value="UniProtKB-EC"/>
</dbReference>
<feature type="signal peptide" evidence="12">
    <location>
        <begin position="1"/>
        <end position="16"/>
    </location>
</feature>
<dbReference type="SUPFAM" id="SSF88713">
    <property type="entry name" value="Glycoside hydrolase/deacetylase"/>
    <property type="match status" value="1"/>
</dbReference>
<evidence type="ECO:0000256" key="5">
    <source>
        <dbReference type="ARBA" id="ARBA00023277"/>
    </source>
</evidence>
<evidence type="ECO:0000256" key="8">
    <source>
        <dbReference type="ARBA" id="ARBA00023326"/>
    </source>
</evidence>
<feature type="chain" id="PRO_5043641145" description="chitin deacetylase" evidence="12">
    <location>
        <begin position="17"/>
        <end position="403"/>
    </location>
</feature>
<evidence type="ECO:0000256" key="12">
    <source>
        <dbReference type="SAM" id="SignalP"/>
    </source>
</evidence>
<evidence type="ECO:0000259" key="13">
    <source>
        <dbReference type="PROSITE" id="PS51677"/>
    </source>
</evidence>
<evidence type="ECO:0000256" key="2">
    <source>
        <dbReference type="ARBA" id="ARBA00004609"/>
    </source>
</evidence>
<feature type="compositionally biased region" description="Low complexity" evidence="11">
    <location>
        <begin position="333"/>
        <end position="362"/>
    </location>
</feature>
<keyword evidence="3" id="KW-0325">Glycoprotein</keyword>
<evidence type="ECO:0000313" key="15">
    <source>
        <dbReference type="Proteomes" id="UP001342314"/>
    </source>
</evidence>
<dbReference type="InterPro" id="IPR002509">
    <property type="entry name" value="NODB_dom"/>
</dbReference>
<evidence type="ECO:0000256" key="1">
    <source>
        <dbReference type="ARBA" id="ARBA00001941"/>
    </source>
</evidence>
<dbReference type="PANTHER" id="PTHR10587">
    <property type="entry name" value="GLYCOSYL TRANSFERASE-RELATED"/>
    <property type="match status" value="1"/>
</dbReference>
<dbReference type="GO" id="GO:0098552">
    <property type="term" value="C:side of membrane"/>
    <property type="evidence" value="ECO:0007669"/>
    <property type="project" value="UniProtKB-KW"/>
</dbReference>
<organism evidence="14 15">
    <name type="scientific">Rhodotorula paludigena</name>
    <dbReference type="NCBI Taxonomy" id="86838"/>
    <lineage>
        <taxon>Eukaryota</taxon>
        <taxon>Fungi</taxon>
        <taxon>Dikarya</taxon>
        <taxon>Basidiomycota</taxon>
        <taxon>Pucciniomycotina</taxon>
        <taxon>Microbotryomycetes</taxon>
        <taxon>Sporidiobolales</taxon>
        <taxon>Sporidiobolaceae</taxon>
        <taxon>Rhodotorula</taxon>
    </lineage>
</organism>
<dbReference type="EC" id="3.5.1.41" evidence="9"/>
<proteinExistence type="predicted"/>
<dbReference type="Pfam" id="PF01522">
    <property type="entry name" value="Polysacc_deac_1"/>
    <property type="match status" value="1"/>
</dbReference>
<comment type="subcellular location">
    <subcellularLocation>
        <location evidence="2">Cell membrane</location>
        <topology evidence="2">Lipid-anchor</topology>
        <topology evidence="2">GPI-anchor</topology>
    </subcellularLocation>
</comment>
<evidence type="ECO:0000256" key="3">
    <source>
        <dbReference type="ARBA" id="ARBA00022622"/>
    </source>
</evidence>
<dbReference type="GO" id="GO:0009272">
    <property type="term" value="P:fungal-type cell wall biogenesis"/>
    <property type="evidence" value="ECO:0007669"/>
    <property type="project" value="UniProtKB-ARBA"/>
</dbReference>
<evidence type="ECO:0000256" key="4">
    <source>
        <dbReference type="ARBA" id="ARBA00023024"/>
    </source>
</evidence>
<evidence type="ECO:0000256" key="10">
    <source>
        <dbReference type="ARBA" id="ARBA00048494"/>
    </source>
</evidence>
<keyword evidence="6" id="KW-0170">Cobalt</keyword>
<evidence type="ECO:0000256" key="11">
    <source>
        <dbReference type="SAM" id="MobiDB-lite"/>
    </source>
</evidence>
<dbReference type="PROSITE" id="PS51677">
    <property type="entry name" value="NODB"/>
    <property type="match status" value="1"/>
</dbReference>
<evidence type="ECO:0000256" key="7">
    <source>
        <dbReference type="ARBA" id="ARBA00023288"/>
    </source>
</evidence>
<gene>
    <name evidence="14" type="ORF">Rhopal_000827-T1</name>
</gene>
<dbReference type="AlphaFoldDB" id="A0AAV5GEV4"/>
<keyword evidence="5" id="KW-0119">Carbohydrate metabolism</keyword>
<dbReference type="Gene3D" id="3.20.20.370">
    <property type="entry name" value="Glycoside hydrolase/deacetylase"/>
    <property type="match status" value="1"/>
</dbReference>
<keyword evidence="8" id="KW-0624">Polysaccharide degradation</keyword>
<dbReference type="InterPro" id="IPR050248">
    <property type="entry name" value="Polysacc_deacetylase_ArnD"/>
</dbReference>
<keyword evidence="3" id="KW-0336">GPI-anchor</keyword>